<gene>
    <name evidence="2" type="ORF">NIG5292_01637</name>
</gene>
<dbReference type="GO" id="GO:0030151">
    <property type="term" value="F:molybdenum ion binding"/>
    <property type="evidence" value="ECO:0007669"/>
    <property type="project" value="InterPro"/>
</dbReference>
<dbReference type="OrthoDB" id="581532at2"/>
<organism evidence="2 3">
    <name type="scientific">Nereida ignava</name>
    <dbReference type="NCBI Taxonomy" id="282199"/>
    <lineage>
        <taxon>Bacteria</taxon>
        <taxon>Pseudomonadati</taxon>
        <taxon>Pseudomonadota</taxon>
        <taxon>Alphaproteobacteria</taxon>
        <taxon>Rhodobacterales</taxon>
        <taxon>Roseobacteraceae</taxon>
        <taxon>Nereida</taxon>
    </lineage>
</organism>
<name>A0A0U1NLI1_9RHOB</name>
<dbReference type="Pfam" id="PF03476">
    <property type="entry name" value="MOSC_N"/>
    <property type="match status" value="1"/>
</dbReference>
<evidence type="ECO:0000259" key="1">
    <source>
        <dbReference type="PROSITE" id="PS51340"/>
    </source>
</evidence>
<dbReference type="GO" id="GO:0003824">
    <property type="term" value="F:catalytic activity"/>
    <property type="evidence" value="ECO:0007669"/>
    <property type="project" value="InterPro"/>
</dbReference>
<dbReference type="InterPro" id="IPR005303">
    <property type="entry name" value="MOCOS_middle"/>
</dbReference>
<dbReference type="InterPro" id="IPR011037">
    <property type="entry name" value="Pyrv_Knase-like_insert_dom_sf"/>
</dbReference>
<feature type="domain" description="MOSC" evidence="1">
    <location>
        <begin position="80"/>
        <end position="246"/>
    </location>
</feature>
<protein>
    <submittedName>
        <fullName evidence="2">Putative Fe-S protein</fullName>
    </submittedName>
</protein>
<dbReference type="GO" id="GO:0030170">
    <property type="term" value="F:pyridoxal phosphate binding"/>
    <property type="evidence" value="ECO:0007669"/>
    <property type="project" value="InterPro"/>
</dbReference>
<dbReference type="Pfam" id="PF03473">
    <property type="entry name" value="MOSC"/>
    <property type="match status" value="1"/>
</dbReference>
<dbReference type="PROSITE" id="PS51340">
    <property type="entry name" value="MOSC"/>
    <property type="match status" value="1"/>
</dbReference>
<dbReference type="RefSeq" id="WP_048599013.1">
    <property type="nucleotide sequence ID" value="NZ_CBFHGK010000014.1"/>
</dbReference>
<accession>A0A0U1NLI1</accession>
<dbReference type="AlphaFoldDB" id="A0A0U1NLI1"/>
<dbReference type="InterPro" id="IPR005302">
    <property type="entry name" value="MoCF_Sase_C"/>
</dbReference>
<keyword evidence="3" id="KW-1185">Reference proteome</keyword>
<dbReference type="EMBL" id="CVQV01000007">
    <property type="protein sequence ID" value="CRK75586.1"/>
    <property type="molecule type" value="Genomic_DNA"/>
</dbReference>
<dbReference type="SUPFAM" id="SSF50800">
    <property type="entry name" value="PK beta-barrel domain-like"/>
    <property type="match status" value="1"/>
</dbReference>
<reference evidence="2 3" key="1">
    <citation type="submission" date="2015-04" db="EMBL/GenBank/DDBJ databases">
        <authorList>
            <person name="Syromyatnikov M.Y."/>
            <person name="Popov V.N."/>
        </authorList>
    </citation>
    <scope>NUCLEOTIDE SEQUENCE [LARGE SCALE GENOMIC DNA]</scope>
    <source>
        <strain evidence="2 3">CECT 5292</strain>
    </source>
</reference>
<dbReference type="STRING" id="282199.GCA_001049735_01636"/>
<proteinExistence type="predicted"/>
<sequence>MLRIAALWRHPIKGHGHEALSTSDFIAGQTMPWDRKWAVAHEAAKTDGSTWASCANFSRGGKAPQLMAVRAVSDTDTGIVTLSHPDAGTLSFDPDGDTADFLAWCKNLMPQDRAQSVKVVRADVGMTDTPYTSISLLNTASLADLSGKIGADMTQTRFRGNIWVDGAEPWDEFNWIGKEIRIGTAEFEVVEPITRCLATHANPQTGERDADVLNTLTQHWGHKDFGVYLRATKSGHASVQNKIEFL</sequence>
<dbReference type="Proteomes" id="UP000048949">
    <property type="component" value="Unassembled WGS sequence"/>
</dbReference>
<evidence type="ECO:0000313" key="3">
    <source>
        <dbReference type="Proteomes" id="UP000048949"/>
    </source>
</evidence>
<dbReference type="Gene3D" id="2.40.33.20">
    <property type="entry name" value="PK beta-barrel domain-like"/>
    <property type="match status" value="1"/>
</dbReference>
<evidence type="ECO:0000313" key="2">
    <source>
        <dbReference type="EMBL" id="CRK75586.1"/>
    </source>
</evidence>